<dbReference type="EMBL" id="AXCZ01000043">
    <property type="protein sequence ID" value="KGM13434.1"/>
    <property type="molecule type" value="Genomic_DNA"/>
</dbReference>
<evidence type="ECO:0000313" key="3">
    <source>
        <dbReference type="Proteomes" id="UP000054314"/>
    </source>
</evidence>
<dbReference type="Pfam" id="PF13338">
    <property type="entry name" value="AbiEi_4"/>
    <property type="match status" value="1"/>
</dbReference>
<feature type="domain" description="AbiEi antitoxin N-terminal" evidence="1">
    <location>
        <begin position="3"/>
        <end position="46"/>
    </location>
</feature>
<protein>
    <recommendedName>
        <fullName evidence="1">AbiEi antitoxin N-terminal domain-containing protein</fullName>
    </recommendedName>
</protein>
<reference evidence="2 3" key="1">
    <citation type="submission" date="2013-08" db="EMBL/GenBank/DDBJ databases">
        <title>Genome sequencing of Cellulomonas bogoriensis 69B4.</title>
        <authorList>
            <person name="Chen F."/>
            <person name="Li Y."/>
            <person name="Wang G."/>
        </authorList>
    </citation>
    <scope>NUCLEOTIDE SEQUENCE [LARGE SCALE GENOMIC DNA]</scope>
    <source>
        <strain evidence="2 3">69B4</strain>
    </source>
</reference>
<evidence type="ECO:0000313" key="2">
    <source>
        <dbReference type="EMBL" id="KGM13434.1"/>
    </source>
</evidence>
<dbReference type="InterPro" id="IPR025159">
    <property type="entry name" value="AbiEi_N"/>
</dbReference>
<keyword evidence="3" id="KW-1185">Reference proteome</keyword>
<accession>A0A0A0C214</accession>
<sequence>MSEIAAGQWGLLTTAQAERQGVTRVQLARLTSADVLERVDRGVYATPAAPAEHRALRAAWLTLDPTCTAEERLADPVSAGVASHTSAAALHRLGELLDDVPELTHTGRKQSRRGVRLHRLTLTDADVTIIDGLPTTTEERTATDLLRDGHDPDHIAQIIGQGVRRGVIDVDDLAARLEPLARRHGQPDGRALVEYLLDLVDLSAAALTRQLVASPAGRELVNVGRLAGINDTLAELLPKIDTTTILGLAKVTEDFGCLTGLAELSKAVQAHTGVHELPEQVRASLLAMTNAPAVRETQDWLNSPAGREATRALAKVPRRQGGKP</sequence>
<dbReference type="RefSeq" id="WP_198025981.1">
    <property type="nucleotide sequence ID" value="NZ_AXCZ01000043.1"/>
</dbReference>
<comment type="caution">
    <text evidence="2">The sequence shown here is derived from an EMBL/GenBank/DDBJ whole genome shotgun (WGS) entry which is preliminary data.</text>
</comment>
<evidence type="ECO:0000259" key="1">
    <source>
        <dbReference type="Pfam" id="PF13338"/>
    </source>
</evidence>
<name>A0A0A0C214_9CELL</name>
<dbReference type="Proteomes" id="UP000054314">
    <property type="component" value="Unassembled WGS sequence"/>
</dbReference>
<organism evidence="2 3">
    <name type="scientific">Cellulomonas bogoriensis 69B4 = DSM 16987</name>
    <dbReference type="NCBI Taxonomy" id="1386082"/>
    <lineage>
        <taxon>Bacteria</taxon>
        <taxon>Bacillati</taxon>
        <taxon>Actinomycetota</taxon>
        <taxon>Actinomycetes</taxon>
        <taxon>Micrococcales</taxon>
        <taxon>Cellulomonadaceae</taxon>
        <taxon>Cellulomonas</taxon>
    </lineage>
</organism>
<dbReference type="AlphaFoldDB" id="A0A0A0C214"/>
<proteinExistence type="predicted"/>
<gene>
    <name evidence="2" type="ORF">N869_14075</name>
</gene>